<dbReference type="EMBL" id="JBHLWN010000077">
    <property type="protein sequence ID" value="MFC0214761.1"/>
    <property type="molecule type" value="Genomic_DNA"/>
</dbReference>
<evidence type="ECO:0000313" key="3">
    <source>
        <dbReference type="Proteomes" id="UP001589776"/>
    </source>
</evidence>
<feature type="region of interest" description="Disordered" evidence="1">
    <location>
        <begin position="1"/>
        <end position="31"/>
    </location>
</feature>
<keyword evidence="3" id="KW-1185">Reference proteome</keyword>
<dbReference type="RefSeq" id="WP_377472174.1">
    <property type="nucleotide sequence ID" value="NZ_JBHLWN010000077.1"/>
</dbReference>
<reference evidence="2 3" key="1">
    <citation type="submission" date="2024-09" db="EMBL/GenBank/DDBJ databases">
        <authorList>
            <person name="Sun Q."/>
            <person name="Mori K."/>
        </authorList>
    </citation>
    <scope>NUCLEOTIDE SEQUENCE [LARGE SCALE GENOMIC DNA]</scope>
    <source>
        <strain evidence="2 3">CCM 7759</strain>
    </source>
</reference>
<proteinExistence type="predicted"/>
<dbReference type="Proteomes" id="UP001589776">
    <property type="component" value="Unassembled WGS sequence"/>
</dbReference>
<evidence type="ECO:0000313" key="2">
    <source>
        <dbReference type="EMBL" id="MFC0214761.1"/>
    </source>
</evidence>
<comment type="caution">
    <text evidence="2">The sequence shown here is derived from an EMBL/GenBank/DDBJ whole genome shotgun (WGS) entry which is preliminary data.</text>
</comment>
<name>A0ABV6DQ44_9BACL</name>
<organism evidence="2 3">
    <name type="scientific">Paenibacillus chartarius</name>
    <dbReference type="NCBI Taxonomy" id="747481"/>
    <lineage>
        <taxon>Bacteria</taxon>
        <taxon>Bacillati</taxon>
        <taxon>Bacillota</taxon>
        <taxon>Bacilli</taxon>
        <taxon>Bacillales</taxon>
        <taxon>Paenibacillaceae</taxon>
        <taxon>Paenibacillus</taxon>
    </lineage>
</organism>
<sequence length="61" mass="6840">MADIQKHGEQGADARRSERSHGELGSEALMSEVPASAADDRLFFTNSCRSYFMFRLAEETE</sequence>
<feature type="compositionally biased region" description="Basic and acidic residues" evidence="1">
    <location>
        <begin position="1"/>
        <end position="24"/>
    </location>
</feature>
<accession>A0ABV6DQ44</accession>
<protein>
    <submittedName>
        <fullName evidence="2">Uncharacterized protein</fullName>
    </submittedName>
</protein>
<gene>
    <name evidence="2" type="ORF">ACFFK0_20345</name>
</gene>
<evidence type="ECO:0000256" key="1">
    <source>
        <dbReference type="SAM" id="MobiDB-lite"/>
    </source>
</evidence>